<protein>
    <submittedName>
        <fullName evidence="2">Uncharacterized protein</fullName>
    </submittedName>
</protein>
<dbReference type="Proteomes" id="UP000605670">
    <property type="component" value="Unassembled WGS sequence"/>
</dbReference>
<comment type="caution">
    <text evidence="2">The sequence shown here is derived from an EMBL/GenBank/DDBJ whole genome shotgun (WGS) entry which is preliminary data.</text>
</comment>
<evidence type="ECO:0000313" key="3">
    <source>
        <dbReference type="Proteomes" id="UP000605670"/>
    </source>
</evidence>
<dbReference type="RefSeq" id="WP_188431883.1">
    <property type="nucleotide sequence ID" value="NZ_BAABKH010000006.1"/>
</dbReference>
<evidence type="ECO:0000256" key="1">
    <source>
        <dbReference type="SAM" id="Phobius"/>
    </source>
</evidence>
<keyword evidence="3" id="KW-1185">Reference proteome</keyword>
<gene>
    <name evidence="2" type="ORF">GCM10011366_28210</name>
</gene>
<feature type="transmembrane region" description="Helical" evidence="1">
    <location>
        <begin position="128"/>
        <end position="148"/>
    </location>
</feature>
<reference evidence="2" key="2">
    <citation type="submission" date="2020-09" db="EMBL/GenBank/DDBJ databases">
        <authorList>
            <person name="Sun Q."/>
            <person name="Zhou Y."/>
        </authorList>
    </citation>
    <scope>NUCLEOTIDE SEQUENCE</scope>
    <source>
        <strain evidence="2">CGMCC 1.12160</strain>
    </source>
</reference>
<reference evidence="2" key="1">
    <citation type="journal article" date="2014" name="Int. J. Syst. Evol. Microbiol.">
        <title>Complete genome sequence of Corynebacterium casei LMG S-19264T (=DSM 44701T), isolated from a smear-ripened cheese.</title>
        <authorList>
            <consortium name="US DOE Joint Genome Institute (JGI-PGF)"/>
            <person name="Walter F."/>
            <person name="Albersmeier A."/>
            <person name="Kalinowski J."/>
            <person name="Ruckert C."/>
        </authorList>
    </citation>
    <scope>NUCLEOTIDE SEQUENCE</scope>
    <source>
        <strain evidence="2">CGMCC 1.12160</strain>
    </source>
</reference>
<name>A0A917FAZ9_9MICO</name>
<feature type="transmembrane region" description="Helical" evidence="1">
    <location>
        <begin position="6"/>
        <end position="25"/>
    </location>
</feature>
<proteinExistence type="predicted"/>
<organism evidence="2 3">
    <name type="scientific">Ornithinimicrobium tianjinense</name>
    <dbReference type="NCBI Taxonomy" id="1195761"/>
    <lineage>
        <taxon>Bacteria</taxon>
        <taxon>Bacillati</taxon>
        <taxon>Actinomycetota</taxon>
        <taxon>Actinomycetes</taxon>
        <taxon>Micrococcales</taxon>
        <taxon>Ornithinimicrobiaceae</taxon>
        <taxon>Ornithinimicrobium</taxon>
    </lineage>
</organism>
<evidence type="ECO:0000313" key="2">
    <source>
        <dbReference type="EMBL" id="GGF58726.1"/>
    </source>
</evidence>
<dbReference type="EMBL" id="BMEM01000005">
    <property type="protein sequence ID" value="GGF58726.1"/>
    <property type="molecule type" value="Genomic_DNA"/>
</dbReference>
<accession>A0A917FAZ9</accession>
<feature type="transmembrane region" description="Helical" evidence="1">
    <location>
        <begin position="160"/>
        <end position="181"/>
    </location>
</feature>
<sequence length="209" mass="22355">MSQEIVIALLSPLITAAVAGLGLLLKEWRDNRRWEHRRAAVLDQGTRQVAFIAGWLTAYGNLGEEQRGPEHGAHLERARSDLDAVYASVNAQVAEVEAHRPARTTWATLASSLLLLGVRRPWAKVVRVLYLGVVLLALSLGLMMGTISMDGSGISVLAQLGISAAFTAFLLVPGGLLYVLARFLDRPPRSAVVHDLGAPGWPVVPGGGV</sequence>
<keyword evidence="1" id="KW-0472">Membrane</keyword>
<dbReference type="AlphaFoldDB" id="A0A917FAZ9"/>
<keyword evidence="1" id="KW-0812">Transmembrane</keyword>
<keyword evidence="1" id="KW-1133">Transmembrane helix</keyword>